<comment type="caution">
    <text evidence="1">The sequence shown here is derived from an EMBL/GenBank/DDBJ whole genome shotgun (WGS) entry which is preliminary data.</text>
</comment>
<protein>
    <submittedName>
        <fullName evidence="1">Uncharacterized protein</fullName>
    </submittedName>
</protein>
<proteinExistence type="predicted"/>
<evidence type="ECO:0000313" key="2">
    <source>
        <dbReference type="Proteomes" id="UP000324222"/>
    </source>
</evidence>
<name>A0A5B7G811_PORTR</name>
<organism evidence="1 2">
    <name type="scientific">Portunus trituberculatus</name>
    <name type="common">Swimming crab</name>
    <name type="synonym">Neptunus trituberculatus</name>
    <dbReference type="NCBI Taxonomy" id="210409"/>
    <lineage>
        <taxon>Eukaryota</taxon>
        <taxon>Metazoa</taxon>
        <taxon>Ecdysozoa</taxon>
        <taxon>Arthropoda</taxon>
        <taxon>Crustacea</taxon>
        <taxon>Multicrustacea</taxon>
        <taxon>Malacostraca</taxon>
        <taxon>Eumalacostraca</taxon>
        <taxon>Eucarida</taxon>
        <taxon>Decapoda</taxon>
        <taxon>Pleocyemata</taxon>
        <taxon>Brachyura</taxon>
        <taxon>Eubrachyura</taxon>
        <taxon>Portunoidea</taxon>
        <taxon>Portunidae</taxon>
        <taxon>Portuninae</taxon>
        <taxon>Portunus</taxon>
    </lineage>
</organism>
<dbReference type="AlphaFoldDB" id="A0A5B7G811"/>
<dbReference type="EMBL" id="VSRR010011494">
    <property type="protein sequence ID" value="MPC53258.1"/>
    <property type="molecule type" value="Genomic_DNA"/>
</dbReference>
<dbReference type="Proteomes" id="UP000324222">
    <property type="component" value="Unassembled WGS sequence"/>
</dbReference>
<reference evidence="1 2" key="1">
    <citation type="submission" date="2019-05" db="EMBL/GenBank/DDBJ databases">
        <title>Another draft genome of Portunus trituberculatus and its Hox gene families provides insights of decapod evolution.</title>
        <authorList>
            <person name="Jeong J.-H."/>
            <person name="Song I."/>
            <person name="Kim S."/>
            <person name="Choi T."/>
            <person name="Kim D."/>
            <person name="Ryu S."/>
            <person name="Kim W."/>
        </authorList>
    </citation>
    <scope>NUCLEOTIDE SEQUENCE [LARGE SCALE GENOMIC DNA]</scope>
    <source>
        <tissue evidence="1">Muscle</tissue>
    </source>
</reference>
<keyword evidence="2" id="KW-1185">Reference proteome</keyword>
<gene>
    <name evidence="1" type="ORF">E2C01_047147</name>
</gene>
<evidence type="ECO:0000313" key="1">
    <source>
        <dbReference type="EMBL" id="MPC53258.1"/>
    </source>
</evidence>
<sequence length="131" mass="13563">MDSASTKTCLLSARSSVTHLAFQSSSDSSSGVSVKGEAGQGLLCVGGFLFVSDKSEDVSPLSQFSCLGTAEVVPSKTLLADAVRAVSLTAQCYWLFSDGVATDTVVSGAREASLTCLSNFAVNWESVSYES</sequence>
<accession>A0A5B7G811</accession>